<keyword evidence="2" id="KW-0539">Nucleus</keyword>
<evidence type="ECO:0000256" key="2">
    <source>
        <dbReference type="ARBA" id="ARBA00023242"/>
    </source>
</evidence>
<organism evidence="4 5">
    <name type="scientific">Actinidia rufa</name>
    <dbReference type="NCBI Taxonomy" id="165716"/>
    <lineage>
        <taxon>Eukaryota</taxon>
        <taxon>Viridiplantae</taxon>
        <taxon>Streptophyta</taxon>
        <taxon>Embryophyta</taxon>
        <taxon>Tracheophyta</taxon>
        <taxon>Spermatophyta</taxon>
        <taxon>Magnoliopsida</taxon>
        <taxon>eudicotyledons</taxon>
        <taxon>Gunneridae</taxon>
        <taxon>Pentapetalae</taxon>
        <taxon>asterids</taxon>
        <taxon>Ericales</taxon>
        <taxon>Actinidiaceae</taxon>
        <taxon>Actinidia</taxon>
    </lineage>
</organism>
<evidence type="ECO:0000256" key="3">
    <source>
        <dbReference type="SAM" id="MobiDB-lite"/>
    </source>
</evidence>
<dbReference type="EMBL" id="BJWL01000016">
    <property type="protein sequence ID" value="GFZ04206.1"/>
    <property type="molecule type" value="Genomic_DNA"/>
</dbReference>
<comment type="caution">
    <text evidence="4">The sequence shown here is derived from an EMBL/GenBank/DDBJ whole genome shotgun (WGS) entry which is preliminary data.</text>
</comment>
<dbReference type="GO" id="GO:0006950">
    <property type="term" value="P:response to stress"/>
    <property type="evidence" value="ECO:0007669"/>
    <property type="project" value="UniProtKB-ARBA"/>
</dbReference>
<keyword evidence="5" id="KW-1185">Reference proteome</keyword>
<evidence type="ECO:0000313" key="4">
    <source>
        <dbReference type="EMBL" id="GFZ04206.1"/>
    </source>
</evidence>
<dbReference type="AlphaFoldDB" id="A0A7J0FZU7"/>
<evidence type="ECO:0000313" key="5">
    <source>
        <dbReference type="Proteomes" id="UP000585474"/>
    </source>
</evidence>
<sequence length="266" mass="28843">MGGDDDVTFHATPSKSSIEDLTVSNNGSLSSSSAMADEDDAPSPSTSCSSSLCSMGSLYDLSELMAQLPIKRGLSKFYQGKSQSFTSLSRDNQPRAFRLVSGKNCHSFSSFFDGSMLSLPQLKVGHSNTVLPLNVFGYRLRPPYYGAYGKRPYSQIPRAIVNENSNGHVKDGIKNGKTSAFELFNKHWKQAKLLAAQKRKNKGGVRVAASKQALGANAASAINSPFKDTGIVNSREQLLGDGLEDVSLGPSVFKFTCWRQNQRLQS</sequence>
<evidence type="ECO:0000256" key="1">
    <source>
        <dbReference type="ARBA" id="ARBA00004123"/>
    </source>
</evidence>
<protein>
    <submittedName>
        <fullName evidence="4">Oxidative stress 3</fullName>
    </submittedName>
</protein>
<feature type="region of interest" description="Disordered" evidence="3">
    <location>
        <begin position="1"/>
        <end position="48"/>
    </location>
</feature>
<accession>A0A7J0FZU7</accession>
<dbReference type="PANTHER" id="PTHR33172:SF29">
    <property type="entry name" value="OS06G0559400 PROTEIN"/>
    <property type="match status" value="1"/>
</dbReference>
<comment type="subcellular location">
    <subcellularLocation>
        <location evidence="1">Nucleus</location>
    </subcellularLocation>
</comment>
<gene>
    <name evidence="4" type="ORF">Acr_16g0008300</name>
</gene>
<dbReference type="GO" id="GO:0005634">
    <property type="term" value="C:nucleus"/>
    <property type="evidence" value="ECO:0007669"/>
    <property type="project" value="UniProtKB-SubCell"/>
</dbReference>
<dbReference type="PANTHER" id="PTHR33172">
    <property type="entry name" value="OS08G0516900 PROTEIN"/>
    <property type="match status" value="1"/>
</dbReference>
<dbReference type="Proteomes" id="UP000585474">
    <property type="component" value="Unassembled WGS sequence"/>
</dbReference>
<dbReference type="InterPro" id="IPR051992">
    <property type="entry name" value="OxStress_Response_Reg"/>
</dbReference>
<reference evidence="4 5" key="1">
    <citation type="submission" date="2019-07" db="EMBL/GenBank/DDBJ databases">
        <title>De Novo Assembly of kiwifruit Actinidia rufa.</title>
        <authorList>
            <person name="Sugita-Konishi S."/>
            <person name="Sato K."/>
            <person name="Mori E."/>
            <person name="Abe Y."/>
            <person name="Kisaki G."/>
            <person name="Hamano K."/>
            <person name="Suezawa K."/>
            <person name="Otani M."/>
            <person name="Fukuda T."/>
            <person name="Manabe T."/>
            <person name="Gomi K."/>
            <person name="Tabuchi M."/>
            <person name="Akimitsu K."/>
            <person name="Kataoka I."/>
        </authorList>
    </citation>
    <scope>NUCLEOTIDE SEQUENCE [LARGE SCALE GENOMIC DNA]</scope>
    <source>
        <strain evidence="5">cv. Fuchu</strain>
    </source>
</reference>
<name>A0A7J0FZU7_9ERIC</name>
<proteinExistence type="predicted"/>